<dbReference type="InterPro" id="IPR034154">
    <property type="entry name" value="TOPRIM_DnaG/twinkle"/>
</dbReference>
<dbReference type="EMBL" id="MW057857">
    <property type="protein sequence ID" value="QPB12208.1"/>
    <property type="molecule type" value="Genomic_DNA"/>
</dbReference>
<evidence type="ECO:0000313" key="2">
    <source>
        <dbReference type="Proteomes" id="UP000663042"/>
    </source>
</evidence>
<dbReference type="RefSeq" id="YP_010113995.1">
    <property type="nucleotide sequence ID" value="NC_055910.1"/>
</dbReference>
<organism evidence="1 2">
    <name type="scientific">Providencia phage PSTCR5</name>
    <dbReference type="NCBI Taxonomy" id="2783547"/>
    <lineage>
        <taxon>Viruses</taxon>
        <taxon>Duplodnaviria</taxon>
        <taxon>Heunggongvirae</taxon>
        <taxon>Uroviricota</taxon>
        <taxon>Caudoviricetes</taxon>
        <taxon>Demerecviridae</taxon>
        <taxon>Priunavirus</taxon>
        <taxon>Priunavirus PSTCR5</taxon>
    </lineage>
</organism>
<sequence length="173" mass="19126">MNVLDALKAKRVTDQHKVWVDLDNNKATFPLFATDGRFVGFQVFSPDSPKKADKPSDARYFTWSSEPALWGLDTVPQDAKVVYVTEAVFRATALHSVGVPAVSVLGSSMHKPLLRLLNKSNVKFVWIGDPDNAGAKLIKKFKHGGVQSPKDLDDMTHDELLAFKQVLDTTFGV</sequence>
<dbReference type="CDD" id="cd01029">
    <property type="entry name" value="TOPRIM_primases"/>
    <property type="match status" value="1"/>
</dbReference>
<dbReference type="Gene3D" id="3.40.1360.10">
    <property type="match status" value="1"/>
</dbReference>
<dbReference type="SUPFAM" id="SSF56731">
    <property type="entry name" value="DNA primase core"/>
    <property type="match status" value="1"/>
</dbReference>
<protein>
    <recommendedName>
        <fullName evidence="3">DNA primase</fullName>
    </recommendedName>
</protein>
<reference evidence="1 2" key="1">
    <citation type="submission" date="2020-10" db="EMBL/GenBank/DDBJ databases">
        <title>Novel bacteriophages targeting Providencia spp. as potential agents for phage therapy.</title>
        <authorList>
            <person name="Rakov C."/>
            <person name="Alkalay-Oren S."/>
            <person name="Coppenhagen-Glazer S."/>
            <person name="Hazan R."/>
        </authorList>
    </citation>
    <scope>NUCLEOTIDE SEQUENCE [LARGE SCALE GENOMIC DNA]</scope>
</reference>
<dbReference type="KEGG" id="vg:65132555"/>
<dbReference type="GeneID" id="65132555"/>
<evidence type="ECO:0008006" key="3">
    <source>
        <dbReference type="Google" id="ProtNLM"/>
    </source>
</evidence>
<dbReference type="Proteomes" id="UP000663042">
    <property type="component" value="Segment"/>
</dbReference>
<dbReference type="Pfam" id="PF13155">
    <property type="entry name" value="Toprim_2"/>
    <property type="match status" value="1"/>
</dbReference>
<evidence type="ECO:0000313" key="1">
    <source>
        <dbReference type="EMBL" id="QPB12208.1"/>
    </source>
</evidence>
<proteinExistence type="predicted"/>
<keyword evidence="2" id="KW-1185">Reference proteome</keyword>
<name>A0A873WS96_9CAUD</name>
<accession>A0A873WS96</accession>